<dbReference type="CDD" id="cd10911">
    <property type="entry name" value="PIN_LabA"/>
    <property type="match status" value="1"/>
</dbReference>
<accession>A0A1F5FV97</accession>
<dbReference type="InterPro" id="IPR047140">
    <property type="entry name" value="LabA"/>
</dbReference>
<feature type="domain" description="NYN" evidence="1">
    <location>
        <begin position="23"/>
        <end position="164"/>
    </location>
</feature>
<dbReference type="GO" id="GO:0004540">
    <property type="term" value="F:RNA nuclease activity"/>
    <property type="evidence" value="ECO:0007669"/>
    <property type="project" value="InterPro"/>
</dbReference>
<dbReference type="Proteomes" id="UP000179237">
    <property type="component" value="Unassembled WGS sequence"/>
</dbReference>
<dbReference type="PANTHER" id="PTHR35458">
    <property type="entry name" value="SLR0755 PROTEIN"/>
    <property type="match status" value="1"/>
</dbReference>
<dbReference type="InterPro" id="IPR021139">
    <property type="entry name" value="NYN"/>
</dbReference>
<dbReference type="Pfam" id="PF01936">
    <property type="entry name" value="NYN"/>
    <property type="match status" value="1"/>
</dbReference>
<name>A0A1F5FV97_9BACT</name>
<gene>
    <name evidence="2" type="ORF">A2572_00260</name>
</gene>
<comment type="caution">
    <text evidence="2">The sequence shown here is derived from an EMBL/GenBank/DDBJ whole genome shotgun (WGS) entry which is preliminary data.</text>
</comment>
<evidence type="ECO:0000259" key="1">
    <source>
        <dbReference type="Pfam" id="PF01936"/>
    </source>
</evidence>
<sequence length="192" mass="22022">MKKLKKLDSGSRSGMTRRGNYAFIDSQNLNLGVKSQKWTLDYGRFRKYLADKYGVTKAYMFIGYVAGNQQLYKYLQEAGFLLIFKPVLEYKDKKSKEMVIKGNVDAELVLHSMIEFLNYDKAVIVTGDGDFFCLVEYLEKQNKLKKIVVPSPKYSSLLRKYGSYIVSLSLLKEKLKYSSARSGLSTKKRGIP</sequence>
<proteinExistence type="predicted"/>
<reference evidence="2 3" key="1">
    <citation type="journal article" date="2016" name="Nat. Commun.">
        <title>Thousands of microbial genomes shed light on interconnected biogeochemical processes in an aquifer system.</title>
        <authorList>
            <person name="Anantharaman K."/>
            <person name="Brown C.T."/>
            <person name="Hug L.A."/>
            <person name="Sharon I."/>
            <person name="Castelle C.J."/>
            <person name="Probst A.J."/>
            <person name="Thomas B.C."/>
            <person name="Singh A."/>
            <person name="Wilkins M.J."/>
            <person name="Karaoz U."/>
            <person name="Brodie E.L."/>
            <person name="Williams K.H."/>
            <person name="Hubbard S.S."/>
            <person name="Banfield J.F."/>
        </authorList>
    </citation>
    <scope>NUCLEOTIDE SEQUENCE [LARGE SCALE GENOMIC DNA]</scope>
</reference>
<dbReference type="EMBL" id="MFAQ01000015">
    <property type="protein sequence ID" value="OGD83484.1"/>
    <property type="molecule type" value="Genomic_DNA"/>
</dbReference>
<protein>
    <recommendedName>
        <fullName evidence="1">NYN domain-containing protein</fullName>
    </recommendedName>
</protein>
<evidence type="ECO:0000313" key="3">
    <source>
        <dbReference type="Proteomes" id="UP000179237"/>
    </source>
</evidence>
<dbReference type="Gene3D" id="3.40.50.1010">
    <property type="entry name" value="5'-nuclease"/>
    <property type="match status" value="1"/>
</dbReference>
<organism evidence="2 3">
    <name type="scientific">Candidatus Collierbacteria bacterium RIFOXYD1_FULL_40_9</name>
    <dbReference type="NCBI Taxonomy" id="1817731"/>
    <lineage>
        <taxon>Bacteria</taxon>
        <taxon>Candidatus Collieribacteriota</taxon>
    </lineage>
</organism>
<dbReference type="AlphaFoldDB" id="A0A1F5FV97"/>
<dbReference type="PANTHER" id="PTHR35458:SF2">
    <property type="entry name" value="SLR0755 PROTEIN"/>
    <property type="match status" value="1"/>
</dbReference>
<evidence type="ECO:0000313" key="2">
    <source>
        <dbReference type="EMBL" id="OGD83484.1"/>
    </source>
</evidence>